<dbReference type="EMBL" id="CP016379">
    <property type="protein sequence ID" value="AZR72709.1"/>
    <property type="molecule type" value="Genomic_DNA"/>
</dbReference>
<sequence>MKKTIDYRRIKIKEGIDLHLLKTSKFKTTMIKIYLQEQLRKETAPMVALISYLLFRGTNNRPTTLEMMRYLEELYGADLSADVQKLGECQYLTLTLELINRHYLPGSRDLLDEGLAFILDVLTNPRTVNGKFAEDYFAQEKTVLKDDINSLFDDKSKYANQRCIQLMCPDEPFGIYKYGSIKYLEKITNEDLYSYYRNLLRNNPIHIFIVGDIIETEVVEKVEKAFLDFKPRSIIISPIVAQKKKVISQKVIEEADIRQGKLAIGYRTNITRRSPEYYALYVFNGIFGSQPHSKLFQNVREKASLAYYIYSWFDSTKGILQVSSGIESSNLEKVLQIVDEQLKAIKEGKITRKELDFTKKAYYRNFQYLLDDNEALIDSCMVEITNGLEPVLEELIKEIDKVTLEDVQAVASKIELDTIYFLKGKEGAKDEAGNVEENA</sequence>
<name>A0A3Q9HPI4_9FIRM</name>
<dbReference type="PANTHER" id="PTHR11851:SF186">
    <property type="entry name" value="INACTIVE METALLOPROTEASE YMFF-RELATED"/>
    <property type="match status" value="1"/>
</dbReference>
<dbReference type="Proteomes" id="UP000267250">
    <property type="component" value="Chromosome"/>
</dbReference>
<dbReference type="PANTHER" id="PTHR11851">
    <property type="entry name" value="METALLOPROTEASE"/>
    <property type="match status" value="1"/>
</dbReference>
<dbReference type="Gene3D" id="3.30.830.10">
    <property type="entry name" value="Metalloenzyme, LuxS/M16 peptidase-like"/>
    <property type="match status" value="2"/>
</dbReference>
<keyword evidence="3" id="KW-1185">Reference proteome</keyword>
<protein>
    <recommendedName>
        <fullName evidence="1">Peptidase M16 C-terminal domain-containing protein</fullName>
    </recommendedName>
</protein>
<dbReference type="InterPro" id="IPR011249">
    <property type="entry name" value="Metalloenz_LuxS/M16"/>
</dbReference>
<dbReference type="SUPFAM" id="SSF63411">
    <property type="entry name" value="LuxS/MPP-like metallohydrolase"/>
    <property type="match status" value="2"/>
</dbReference>
<dbReference type="InterPro" id="IPR050361">
    <property type="entry name" value="MPP/UQCRC_Complex"/>
</dbReference>
<organism evidence="2 3">
    <name type="scientific">Anoxybacter fermentans</name>
    <dbReference type="NCBI Taxonomy" id="1323375"/>
    <lineage>
        <taxon>Bacteria</taxon>
        <taxon>Bacillati</taxon>
        <taxon>Bacillota</taxon>
        <taxon>Clostridia</taxon>
        <taxon>Halanaerobiales</taxon>
        <taxon>Anoxybacter</taxon>
    </lineage>
</organism>
<evidence type="ECO:0000259" key="1">
    <source>
        <dbReference type="Pfam" id="PF05193"/>
    </source>
</evidence>
<gene>
    <name evidence="2" type="ORF">BBF96_04460</name>
</gene>
<dbReference type="Pfam" id="PF05193">
    <property type="entry name" value="Peptidase_M16_C"/>
    <property type="match status" value="1"/>
</dbReference>
<dbReference type="AlphaFoldDB" id="A0A3Q9HPI4"/>
<dbReference type="NCBIfam" id="NF047422">
    <property type="entry name" value="YfmF_fam"/>
    <property type="match status" value="1"/>
</dbReference>
<accession>A0A3Q9HPI4</accession>
<dbReference type="GO" id="GO:0046872">
    <property type="term" value="F:metal ion binding"/>
    <property type="evidence" value="ECO:0007669"/>
    <property type="project" value="InterPro"/>
</dbReference>
<evidence type="ECO:0000313" key="2">
    <source>
        <dbReference type="EMBL" id="AZR72709.1"/>
    </source>
</evidence>
<reference evidence="2 3" key="1">
    <citation type="submission" date="2016-07" db="EMBL/GenBank/DDBJ databases">
        <title>Genome and transcriptome analysis of iron-reducing fermentative bacteria Anoxybacter fermentans.</title>
        <authorList>
            <person name="Zeng X."/>
            <person name="Shao Z."/>
        </authorList>
    </citation>
    <scope>NUCLEOTIDE SEQUENCE [LARGE SCALE GENOMIC DNA]</scope>
    <source>
        <strain evidence="2 3">DY22613</strain>
    </source>
</reference>
<proteinExistence type="predicted"/>
<feature type="domain" description="Peptidase M16 C-terminal" evidence="1">
    <location>
        <begin position="186"/>
        <end position="361"/>
    </location>
</feature>
<dbReference type="OrthoDB" id="9762085at2"/>
<evidence type="ECO:0000313" key="3">
    <source>
        <dbReference type="Proteomes" id="UP000267250"/>
    </source>
</evidence>
<dbReference type="InterPro" id="IPR007863">
    <property type="entry name" value="Peptidase_M16_C"/>
</dbReference>
<dbReference type="KEGG" id="aft:BBF96_04460"/>
<dbReference type="RefSeq" id="WP_127016038.1">
    <property type="nucleotide sequence ID" value="NZ_CP016379.1"/>
</dbReference>